<dbReference type="eggNOG" id="arCOG01108">
    <property type="taxonomic scope" value="Archaea"/>
</dbReference>
<feature type="binding site" evidence="1">
    <location>
        <position position="190"/>
    </location>
    <ligand>
        <name>Mn(2+)</name>
        <dbReference type="ChEBI" id="CHEBI:29035"/>
        <label>2</label>
    </ligand>
</feature>
<feature type="domain" description="Peptidase M20 dimerisation" evidence="2">
    <location>
        <begin position="213"/>
        <end position="284"/>
    </location>
</feature>
<dbReference type="Pfam" id="PF07687">
    <property type="entry name" value="M20_dimer"/>
    <property type="match status" value="1"/>
</dbReference>
<dbReference type="InterPro" id="IPR017439">
    <property type="entry name" value="Amidohydrolase"/>
</dbReference>
<feature type="binding site" evidence="1">
    <location>
        <position position="387"/>
    </location>
    <ligand>
        <name>Mn(2+)</name>
        <dbReference type="ChEBI" id="CHEBI:29035"/>
        <label>2</label>
    </ligand>
</feature>
<feature type="binding site" evidence="1">
    <location>
        <position position="134"/>
    </location>
    <ligand>
        <name>Mn(2+)</name>
        <dbReference type="ChEBI" id="CHEBI:29035"/>
        <label>2</label>
    </ligand>
</feature>
<name>V4HK45_9EURY</name>
<dbReference type="GO" id="GO:0046657">
    <property type="term" value="P:folic acid catabolic process"/>
    <property type="evidence" value="ECO:0007669"/>
    <property type="project" value="TreeGrafter"/>
</dbReference>
<dbReference type="SUPFAM" id="SSF53187">
    <property type="entry name" value="Zn-dependent exopeptidases"/>
    <property type="match status" value="1"/>
</dbReference>
<evidence type="ECO:0000313" key="3">
    <source>
        <dbReference type="EMBL" id="ESP90158.1"/>
    </source>
</evidence>
<feature type="binding site" evidence="1">
    <location>
        <position position="166"/>
    </location>
    <ligand>
        <name>Mn(2+)</name>
        <dbReference type="ChEBI" id="CHEBI:29035"/>
        <label>2</label>
    </ligand>
</feature>
<sequence length="418" mass="43376">METRRRLHAHPEVGWCEFRTTALVADRLRELGYDVAVGPDAVDTETETTPPDEEVVAEHADRAVEAGVDPAFVERLREGGTGVVASLSRGDGPVAGLRVDMDALPVRESDDDDHRPAREGFTSEAPGVMHACGHDGHTAIGLGVAERVAAADFDGTVKLFFQPAEEGGGGGRAMTASGHLDDVDLFVALHLGLGVPMGTVVTSLEFLAVSGHDVTFTGRAAHSAAAPEEGRNALLAAATATQNLYAVSRHAEGATRINVGTLDAGTAGNVIPESAEMSVVTRGETDDLCAYMETRLREVVEGAATTHGVEGEVTTRGRTVSADHDPATAERVAAAVEAANVDGVDAVETHRAVSGSEDACYLMQRVRDHGGEATYVGIGTDLADAHHTARFDVDEASLAVGIESMTAVLTAAASDGGD</sequence>
<evidence type="ECO:0000313" key="4">
    <source>
        <dbReference type="Proteomes" id="UP000017840"/>
    </source>
</evidence>
<organism evidence="3 4">
    <name type="scientific">Candidatus Halobonum tyrrellensis G22</name>
    <dbReference type="NCBI Taxonomy" id="1324957"/>
    <lineage>
        <taxon>Archaea</taxon>
        <taxon>Methanobacteriati</taxon>
        <taxon>Methanobacteriota</taxon>
        <taxon>Stenosarchaea group</taxon>
        <taxon>Halobacteria</taxon>
        <taxon>Halobacteriales</taxon>
        <taxon>Haloferacaceae</taxon>
        <taxon>Candidatus Halobonum</taxon>
    </lineage>
</organism>
<dbReference type="InterPro" id="IPR052030">
    <property type="entry name" value="Peptidase_M20/M20A_hydrolases"/>
</dbReference>
<comment type="caution">
    <text evidence="3">The sequence shown here is derived from an EMBL/GenBank/DDBJ whole genome shotgun (WGS) entry which is preliminary data.</text>
</comment>
<evidence type="ECO:0000259" key="2">
    <source>
        <dbReference type="Pfam" id="PF07687"/>
    </source>
</evidence>
<keyword evidence="3" id="KW-0378">Hydrolase</keyword>
<dbReference type="AlphaFoldDB" id="V4HK45"/>
<dbReference type="STRING" id="1324957.K933_01317"/>
<dbReference type="GO" id="GO:0071713">
    <property type="term" value="F:para-aminobenzoyl-glutamate hydrolase activity"/>
    <property type="evidence" value="ECO:0007669"/>
    <property type="project" value="TreeGrafter"/>
</dbReference>
<gene>
    <name evidence="3" type="ORF">K933_01317</name>
</gene>
<dbReference type="Proteomes" id="UP000017840">
    <property type="component" value="Unassembled WGS sequence"/>
</dbReference>
<dbReference type="InterPro" id="IPR036264">
    <property type="entry name" value="Bact_exopeptidase_dim_dom"/>
</dbReference>
<reference evidence="3 4" key="1">
    <citation type="journal article" date="2013" name="Genome Announc.">
        <title>Draft Genome Sequence of 'Candidatus Halobonum tyrrellensis' Strain G22, Isolated from the Hypersaline Waters of Lake Tyrrell, Australia.</title>
        <authorList>
            <person name="Ugalde J.A."/>
            <person name="Narasingarao P."/>
            <person name="Kuo S."/>
            <person name="Podell S."/>
            <person name="Allen E.E."/>
        </authorList>
    </citation>
    <scope>NUCLEOTIDE SEQUENCE [LARGE SCALE GENOMIC DNA]</scope>
    <source>
        <strain evidence="3 4">G22</strain>
    </source>
</reference>
<evidence type="ECO:0000256" key="1">
    <source>
        <dbReference type="PIRSR" id="PIRSR005962-1"/>
    </source>
</evidence>
<comment type="cofactor">
    <cofactor evidence="1">
        <name>Mn(2+)</name>
        <dbReference type="ChEBI" id="CHEBI:29035"/>
    </cofactor>
    <text evidence="1">The Mn(2+) ion enhances activity.</text>
</comment>
<dbReference type="InterPro" id="IPR011650">
    <property type="entry name" value="Peptidase_M20_dimer"/>
</dbReference>
<dbReference type="SUPFAM" id="SSF55031">
    <property type="entry name" value="Bacterial exopeptidase dimerisation domain"/>
    <property type="match status" value="1"/>
</dbReference>
<dbReference type="Pfam" id="PF01546">
    <property type="entry name" value="Peptidase_M20"/>
    <property type="match status" value="1"/>
</dbReference>
<dbReference type="PIRSF" id="PIRSF005962">
    <property type="entry name" value="Pept_M20D_amidohydro"/>
    <property type="match status" value="1"/>
</dbReference>
<dbReference type="InterPro" id="IPR002933">
    <property type="entry name" value="Peptidase_M20"/>
</dbReference>
<dbReference type="PANTHER" id="PTHR30575">
    <property type="entry name" value="PEPTIDASE M20"/>
    <property type="match status" value="1"/>
</dbReference>
<feature type="binding site" evidence="1">
    <location>
        <position position="132"/>
    </location>
    <ligand>
        <name>Mn(2+)</name>
        <dbReference type="ChEBI" id="CHEBI:29035"/>
        <label>2</label>
    </ligand>
</feature>
<dbReference type="EMBL" id="ASGZ01000002">
    <property type="protein sequence ID" value="ESP90158.1"/>
    <property type="molecule type" value="Genomic_DNA"/>
</dbReference>
<protein>
    <submittedName>
        <fullName evidence="3">Amidohydrolase</fullName>
    </submittedName>
</protein>
<dbReference type="GO" id="GO:0016805">
    <property type="term" value="F:dipeptidase activity"/>
    <property type="evidence" value="ECO:0007669"/>
    <property type="project" value="TreeGrafter"/>
</dbReference>
<dbReference type="GO" id="GO:0046872">
    <property type="term" value="F:metal ion binding"/>
    <property type="evidence" value="ECO:0007669"/>
    <property type="project" value="UniProtKB-KW"/>
</dbReference>
<dbReference type="PANTHER" id="PTHR30575:SF3">
    <property type="entry name" value="PEPTIDASE M20 DIMERISATION DOMAIN-CONTAINING PROTEIN"/>
    <property type="match status" value="1"/>
</dbReference>
<dbReference type="PATRIC" id="fig|1324957.4.peg.276"/>
<keyword evidence="1" id="KW-0464">Manganese</keyword>
<keyword evidence="4" id="KW-1185">Reference proteome</keyword>
<keyword evidence="1" id="KW-0479">Metal-binding</keyword>
<dbReference type="NCBIfam" id="TIGR01891">
    <property type="entry name" value="amidohydrolases"/>
    <property type="match status" value="1"/>
</dbReference>
<dbReference type="Gene3D" id="3.40.630.10">
    <property type="entry name" value="Zn peptidases"/>
    <property type="match status" value="2"/>
</dbReference>
<proteinExistence type="predicted"/>
<dbReference type="GO" id="GO:0005737">
    <property type="term" value="C:cytoplasm"/>
    <property type="evidence" value="ECO:0007669"/>
    <property type="project" value="TreeGrafter"/>
</dbReference>
<accession>V4HK45</accession>